<sequence>MPQVVELGWIPVKQDYEENPITKSIRELKPKVMANPDLVAHWEGVRGHGRLDESPIKGLDLATVWKSVEAAKAAKESPEGQEMGKLWPQIVETSSHYGPVQPWVSCFLLEGDDFAKVASANVVLLSGSYLPTDADTDAFFTKWVALTRSQHADGGNLSTGYVAGVHGWSVGDTDHKGEKHKVFMVVTGWESEEQMKAAAGGDKRAMVEEALKEFGIQQHEHVSHRLHKIK</sequence>
<comment type="caution">
    <text evidence="1">The sequence shown here is derived from an EMBL/GenBank/DDBJ whole genome shotgun (WGS) entry which is preliminary data.</text>
</comment>
<proteinExistence type="predicted"/>
<gene>
    <name evidence="1" type="ORF">CSOJ01_09976</name>
</gene>
<dbReference type="EMBL" id="WIGN01000200">
    <property type="protein sequence ID" value="KAF6804756.1"/>
    <property type="molecule type" value="Genomic_DNA"/>
</dbReference>
<protein>
    <submittedName>
        <fullName evidence="1">Rieske domain-containing protein</fullName>
    </submittedName>
</protein>
<dbReference type="Proteomes" id="UP000652219">
    <property type="component" value="Unassembled WGS sequence"/>
</dbReference>
<keyword evidence="2" id="KW-1185">Reference proteome</keyword>
<evidence type="ECO:0000313" key="2">
    <source>
        <dbReference type="Proteomes" id="UP000652219"/>
    </source>
</evidence>
<name>A0A8H6J2D4_9PEZI</name>
<dbReference type="AlphaFoldDB" id="A0A8H6J2D4"/>
<reference evidence="1 2" key="1">
    <citation type="journal article" date="2020" name="Phytopathology">
        <title>Genome Sequence Resources of Colletotrichum truncatum, C. plurivorum, C. musicola, and C. sojae: Four Species Pathogenic to Soybean (Glycine max).</title>
        <authorList>
            <person name="Rogerio F."/>
            <person name="Boufleur T.R."/>
            <person name="Ciampi-Guillardi M."/>
            <person name="Sukno S.A."/>
            <person name="Thon M.R."/>
            <person name="Massola Junior N.S."/>
            <person name="Baroncelli R."/>
        </authorList>
    </citation>
    <scope>NUCLEOTIDE SEQUENCE [LARGE SCALE GENOMIC DNA]</scope>
    <source>
        <strain evidence="1 2">LFN0009</strain>
    </source>
</reference>
<evidence type="ECO:0000313" key="1">
    <source>
        <dbReference type="EMBL" id="KAF6804756.1"/>
    </source>
</evidence>
<organism evidence="1 2">
    <name type="scientific">Colletotrichum sojae</name>
    <dbReference type="NCBI Taxonomy" id="2175907"/>
    <lineage>
        <taxon>Eukaryota</taxon>
        <taxon>Fungi</taxon>
        <taxon>Dikarya</taxon>
        <taxon>Ascomycota</taxon>
        <taxon>Pezizomycotina</taxon>
        <taxon>Sordariomycetes</taxon>
        <taxon>Hypocreomycetidae</taxon>
        <taxon>Glomerellales</taxon>
        <taxon>Glomerellaceae</taxon>
        <taxon>Colletotrichum</taxon>
        <taxon>Colletotrichum orchidearum species complex</taxon>
    </lineage>
</organism>
<accession>A0A8H6J2D4</accession>